<comment type="caution">
    <text evidence="1">The sequence shown here is derived from an EMBL/GenBank/DDBJ whole genome shotgun (WGS) entry which is preliminary data.</text>
</comment>
<accession>A0ACC6P429</accession>
<reference evidence="1" key="1">
    <citation type="submission" date="2023-10" db="EMBL/GenBank/DDBJ databases">
        <title>Amphibacter perezi, gen. nov., sp. nov. a novel taxa of the family Comamonadaceae, class Betaproteobacteria isolated from the skin microbiota of Pelophylax perezi from different populations.</title>
        <authorList>
            <person name="Costa S."/>
            <person name="Proenca D.N."/>
            <person name="Lopes I."/>
            <person name="Morais P.V."/>
        </authorList>
    </citation>
    <scope>NUCLEOTIDE SEQUENCE</scope>
    <source>
        <strain evidence="1">SL12-8</strain>
    </source>
</reference>
<evidence type="ECO:0000313" key="1">
    <source>
        <dbReference type="EMBL" id="MEJ7138978.1"/>
    </source>
</evidence>
<organism evidence="1 2">
    <name type="scientific">Amphibiibacter pelophylacis</name>
    <dbReference type="NCBI Taxonomy" id="1799477"/>
    <lineage>
        <taxon>Bacteria</taxon>
        <taxon>Pseudomonadati</taxon>
        <taxon>Pseudomonadota</taxon>
        <taxon>Betaproteobacteria</taxon>
        <taxon>Burkholderiales</taxon>
        <taxon>Sphaerotilaceae</taxon>
        <taxon>Amphibiibacter</taxon>
    </lineage>
</organism>
<evidence type="ECO:0000313" key="2">
    <source>
        <dbReference type="Proteomes" id="UP001364695"/>
    </source>
</evidence>
<name>A0ACC6P429_9BURK</name>
<sequence length="282" mass="31197">MTALTHLLLVDPQNDFCDLPLAMRPGRLFRPALPVPGAHQDMLRVADFIRRNTADIDAITITLDSHQSIDIAHNTFWINAEGQTVAPFTAITVDDIESGTYRPRQASALSRALDYTRALRERGRYTLVAWPEHCVLGTWGHNVHSDVMRACLQWSAVRHSEPLRVLKGMNPWTEHYSALAAEVADPDDASTQTNTALLARLSASERLLVAGQASSHCVRATVEDLIRLGLPGERIILLTDCMSPVAGCASLQQAFFDFARDHRIQLATSQTALMQREPSLTP</sequence>
<protein>
    <submittedName>
        <fullName evidence="1">Cysteine hydrolase</fullName>
    </submittedName>
</protein>
<dbReference type="EMBL" id="JAWDIE010000017">
    <property type="protein sequence ID" value="MEJ7138978.1"/>
    <property type="molecule type" value="Genomic_DNA"/>
</dbReference>
<gene>
    <name evidence="1" type="ORF">RV045_11140</name>
</gene>
<proteinExistence type="predicted"/>
<dbReference type="Proteomes" id="UP001364695">
    <property type="component" value="Unassembled WGS sequence"/>
</dbReference>
<keyword evidence="1" id="KW-0378">Hydrolase</keyword>
<keyword evidence="2" id="KW-1185">Reference proteome</keyword>